<keyword evidence="10" id="KW-1185">Reference proteome</keyword>
<dbReference type="GO" id="GO:0000811">
    <property type="term" value="C:GINS complex"/>
    <property type="evidence" value="ECO:0007669"/>
    <property type="project" value="UniProtKB-UniRule"/>
</dbReference>
<comment type="function">
    <text evidence="6">The GINS complex plays an essential role in the initiation of DNA replication.</text>
</comment>
<dbReference type="InterPro" id="IPR021151">
    <property type="entry name" value="GINS_A"/>
</dbReference>
<dbReference type="CDD" id="cd21693">
    <property type="entry name" value="GINS_B_Psf3"/>
    <property type="match status" value="1"/>
</dbReference>
<dbReference type="InterPro" id="IPR055221">
    <property type="entry name" value="PSF3_N"/>
</dbReference>
<evidence type="ECO:0000256" key="4">
    <source>
        <dbReference type="ARBA" id="ARBA00022705"/>
    </source>
</evidence>
<dbReference type="Pfam" id="PF22466">
    <property type="entry name" value="PSF3_N"/>
    <property type="match status" value="1"/>
</dbReference>
<comment type="caution">
    <text evidence="9">The sequence shown here is derived from an EMBL/GenBank/DDBJ whole genome shotgun (WGS) entry which is preliminary data.</text>
</comment>
<dbReference type="EMBL" id="MBFT01000136">
    <property type="protein sequence ID" value="PVU96680.1"/>
    <property type="molecule type" value="Genomic_DNA"/>
</dbReference>
<dbReference type="Gene3D" id="1.20.58.2050">
    <property type="match status" value="1"/>
</dbReference>
<organism evidence="9 10">
    <name type="scientific">Furculomyces boomerangus</name>
    <dbReference type="NCBI Taxonomy" id="61424"/>
    <lineage>
        <taxon>Eukaryota</taxon>
        <taxon>Fungi</taxon>
        <taxon>Fungi incertae sedis</taxon>
        <taxon>Zoopagomycota</taxon>
        <taxon>Kickxellomycotina</taxon>
        <taxon>Harpellomycetes</taxon>
        <taxon>Harpellales</taxon>
        <taxon>Harpellaceae</taxon>
        <taxon>Furculomyces</taxon>
    </lineage>
</organism>
<dbReference type="Proteomes" id="UP000245699">
    <property type="component" value="Unassembled WGS sequence"/>
</dbReference>
<dbReference type="SUPFAM" id="SSF160059">
    <property type="entry name" value="PriA/YqbF domain"/>
    <property type="match status" value="1"/>
</dbReference>
<dbReference type="InterPro" id="IPR010492">
    <property type="entry name" value="GINS_Psf3"/>
</dbReference>
<dbReference type="STRING" id="61424.A0A2T9YWG2"/>
<dbReference type="CDD" id="cd11713">
    <property type="entry name" value="GINS_A_psf3"/>
    <property type="match status" value="1"/>
</dbReference>
<feature type="domain" description="DNA replication complex GINS protein PSF3 N-terminal" evidence="8">
    <location>
        <begin position="7"/>
        <end position="57"/>
    </location>
</feature>
<evidence type="ECO:0000256" key="2">
    <source>
        <dbReference type="ARBA" id="ARBA00006343"/>
    </source>
</evidence>
<dbReference type="InterPro" id="IPR038437">
    <property type="entry name" value="GINS_Psf3_sf"/>
</dbReference>
<comment type="similarity">
    <text evidence="2 6">Belongs to the GINS3/PSF3 family.</text>
</comment>
<evidence type="ECO:0000256" key="5">
    <source>
        <dbReference type="ARBA" id="ARBA00023242"/>
    </source>
</evidence>
<evidence type="ECO:0000256" key="3">
    <source>
        <dbReference type="ARBA" id="ARBA00015140"/>
    </source>
</evidence>
<reference evidence="9 10" key="1">
    <citation type="journal article" date="2018" name="MBio">
        <title>Comparative Genomics Reveals the Core Gene Toolbox for the Fungus-Insect Symbiosis.</title>
        <authorList>
            <person name="Wang Y."/>
            <person name="Stata M."/>
            <person name="Wang W."/>
            <person name="Stajich J.E."/>
            <person name="White M.M."/>
            <person name="Moncalvo J.M."/>
        </authorList>
    </citation>
    <scope>NUCLEOTIDE SEQUENCE [LARGE SCALE GENOMIC DNA]</scope>
    <source>
        <strain evidence="9 10">AUS-77-4</strain>
    </source>
</reference>
<dbReference type="PANTHER" id="PTHR22768:SF0">
    <property type="entry name" value="DNA REPLICATION COMPLEX GINS PROTEIN PSF3"/>
    <property type="match status" value="1"/>
</dbReference>
<dbReference type="InterPro" id="IPR036224">
    <property type="entry name" value="GINS_bundle-like_dom_sf"/>
</dbReference>
<feature type="domain" description="GINS subunit" evidence="7">
    <location>
        <begin position="71"/>
        <end position="164"/>
    </location>
</feature>
<protein>
    <recommendedName>
        <fullName evidence="3 6">DNA replication complex GINS protein PSF3</fullName>
    </recommendedName>
</protein>
<evidence type="ECO:0000256" key="1">
    <source>
        <dbReference type="ARBA" id="ARBA00004123"/>
    </source>
</evidence>
<comment type="subcellular location">
    <subcellularLocation>
        <location evidence="1 6">Nucleus</location>
    </subcellularLocation>
</comment>
<name>A0A2T9YWG2_9FUNG</name>
<dbReference type="OrthoDB" id="10251744at2759"/>
<dbReference type="Pfam" id="PF05916">
    <property type="entry name" value="Sld5"/>
    <property type="match status" value="1"/>
</dbReference>
<comment type="subunit">
    <text evidence="6">Component of the GINS complex.</text>
</comment>
<dbReference type="AlphaFoldDB" id="A0A2T9YWG2"/>
<dbReference type="PANTHER" id="PTHR22768">
    <property type="entry name" value="DNA REPLICATION COMPLEX GINS PROTEIN PSF3"/>
    <property type="match status" value="1"/>
</dbReference>
<evidence type="ECO:0000256" key="6">
    <source>
        <dbReference type="RuleBase" id="RU367161"/>
    </source>
</evidence>
<gene>
    <name evidence="9" type="ORF">BB559_002287</name>
</gene>
<evidence type="ECO:0000313" key="9">
    <source>
        <dbReference type="EMBL" id="PVU96680.1"/>
    </source>
</evidence>
<dbReference type="GO" id="GO:1902975">
    <property type="term" value="P:mitotic DNA replication initiation"/>
    <property type="evidence" value="ECO:0007669"/>
    <property type="project" value="TreeGrafter"/>
</dbReference>
<evidence type="ECO:0000313" key="10">
    <source>
        <dbReference type="Proteomes" id="UP000245699"/>
    </source>
</evidence>
<accession>A0A2T9YWG2</accession>
<evidence type="ECO:0000259" key="8">
    <source>
        <dbReference type="Pfam" id="PF22466"/>
    </source>
</evidence>
<evidence type="ECO:0000259" key="7">
    <source>
        <dbReference type="Pfam" id="PF05916"/>
    </source>
</evidence>
<keyword evidence="4 6" id="KW-0235">DNA replication</keyword>
<keyword evidence="5 6" id="KW-0539">Nucleus</keyword>
<proteinExistence type="inferred from homology"/>
<dbReference type="SUPFAM" id="SSF158573">
    <property type="entry name" value="GINS helical bundle-like"/>
    <property type="match status" value="1"/>
</dbReference>
<sequence length="185" mass="21387">MASRDYFDIDDILAVHQRVPCYLKNDVVGLTYNYDLIPSINKKGSKLSLPFWIADTLDAEEFVDLDVPPAFSKKVQRRLLASSTNVNLAAICPYYYKLGQRLSELSPGLVDFLSHVYLQRLVLISEQSQYENSTSSAEFLTQLESHEKSLFLDCLKSRKDYNRWQRGEEKTIQTSFVMKNRTFPK</sequence>